<feature type="domain" description="CN hydrolase" evidence="1">
    <location>
        <begin position="47"/>
        <end position="106"/>
    </location>
</feature>
<dbReference type="PANTHER" id="PTHR23088:SF30">
    <property type="entry name" value="OMEGA-AMIDASE NIT2"/>
    <property type="match status" value="1"/>
</dbReference>
<protein>
    <submittedName>
        <fullName evidence="2">Nitrilase (NIT3)</fullName>
    </submittedName>
</protein>
<evidence type="ECO:0000313" key="3">
    <source>
        <dbReference type="Proteomes" id="UP000554235"/>
    </source>
</evidence>
<dbReference type="Pfam" id="PF00795">
    <property type="entry name" value="CN_hydrolase"/>
    <property type="match status" value="1"/>
</dbReference>
<evidence type="ECO:0000259" key="1">
    <source>
        <dbReference type="PROSITE" id="PS50263"/>
    </source>
</evidence>
<reference evidence="2 3" key="1">
    <citation type="submission" date="2020-01" db="EMBL/GenBank/DDBJ databases">
        <title>Identification and distribution of gene clusters putatively required for synthesis of sphingolipid metabolism inhibitors in phylogenetically diverse species of the filamentous fungus Fusarium.</title>
        <authorList>
            <person name="Kim H.-S."/>
            <person name="Busman M."/>
            <person name="Brown D.W."/>
            <person name="Divon H."/>
            <person name="Uhlig S."/>
            <person name="Proctor R.H."/>
        </authorList>
    </citation>
    <scope>NUCLEOTIDE SEQUENCE [LARGE SCALE GENOMIC DNA]</scope>
    <source>
        <strain evidence="2 3">NRRL 20459</strain>
    </source>
</reference>
<dbReference type="GO" id="GO:0050152">
    <property type="term" value="F:omega-amidase activity"/>
    <property type="evidence" value="ECO:0007669"/>
    <property type="project" value="TreeGrafter"/>
</dbReference>
<dbReference type="EMBL" id="JAADYS010001219">
    <property type="protein sequence ID" value="KAF4464265.1"/>
    <property type="molecule type" value="Genomic_DNA"/>
</dbReference>
<dbReference type="SUPFAM" id="SSF56317">
    <property type="entry name" value="Carbon-nitrogen hydrolase"/>
    <property type="match status" value="1"/>
</dbReference>
<proteinExistence type="predicted"/>
<gene>
    <name evidence="2" type="ORF">FALBO_8918</name>
</gene>
<dbReference type="PROSITE" id="PS50263">
    <property type="entry name" value="CN_HYDROLASE"/>
    <property type="match status" value="1"/>
</dbReference>
<evidence type="ECO:0000313" key="2">
    <source>
        <dbReference type="EMBL" id="KAF4464265.1"/>
    </source>
</evidence>
<feature type="non-terminal residue" evidence="2">
    <location>
        <position position="106"/>
    </location>
</feature>
<comment type="caution">
    <text evidence="2">The sequence shown here is derived from an EMBL/GenBank/DDBJ whole genome shotgun (WGS) entry which is preliminary data.</text>
</comment>
<dbReference type="GO" id="GO:0006107">
    <property type="term" value="P:oxaloacetate metabolic process"/>
    <property type="evidence" value="ECO:0007669"/>
    <property type="project" value="TreeGrafter"/>
</dbReference>
<dbReference type="GO" id="GO:0005739">
    <property type="term" value="C:mitochondrion"/>
    <property type="evidence" value="ECO:0007669"/>
    <property type="project" value="TreeGrafter"/>
</dbReference>
<sequence length="106" mass="11330">MRTALRRLAITSRVLFSSSPATRPILGSPSLVRKMSSLSEPVLKKPVKLSLIQLASGSDKQANLDSAASHVARAASSGANIVVLPECFNSPYGTKYFPQYAETLLP</sequence>
<dbReference type="InterPro" id="IPR003010">
    <property type="entry name" value="C-N_Hydrolase"/>
</dbReference>
<accession>A0A8H4P9H8</accession>
<dbReference type="InterPro" id="IPR036526">
    <property type="entry name" value="C-N_Hydrolase_sf"/>
</dbReference>
<keyword evidence="3" id="KW-1185">Reference proteome</keyword>
<dbReference type="GO" id="GO:0006528">
    <property type="term" value="P:asparagine metabolic process"/>
    <property type="evidence" value="ECO:0007669"/>
    <property type="project" value="TreeGrafter"/>
</dbReference>
<name>A0A8H4P9H8_9HYPO</name>
<dbReference type="Proteomes" id="UP000554235">
    <property type="component" value="Unassembled WGS sequence"/>
</dbReference>
<dbReference type="OrthoDB" id="10250282at2759"/>
<dbReference type="AlphaFoldDB" id="A0A8H4P9H8"/>
<dbReference type="PANTHER" id="PTHR23088">
    <property type="entry name" value="NITRILASE-RELATED"/>
    <property type="match status" value="1"/>
</dbReference>
<dbReference type="Gene3D" id="3.60.110.10">
    <property type="entry name" value="Carbon-nitrogen hydrolase"/>
    <property type="match status" value="1"/>
</dbReference>
<organism evidence="2 3">
    <name type="scientific">Fusarium albosuccineum</name>
    <dbReference type="NCBI Taxonomy" id="1237068"/>
    <lineage>
        <taxon>Eukaryota</taxon>
        <taxon>Fungi</taxon>
        <taxon>Dikarya</taxon>
        <taxon>Ascomycota</taxon>
        <taxon>Pezizomycotina</taxon>
        <taxon>Sordariomycetes</taxon>
        <taxon>Hypocreomycetidae</taxon>
        <taxon>Hypocreales</taxon>
        <taxon>Nectriaceae</taxon>
        <taxon>Fusarium</taxon>
        <taxon>Fusarium decemcellulare species complex</taxon>
    </lineage>
</organism>
<dbReference type="GO" id="GO:0006541">
    <property type="term" value="P:glutamine metabolic process"/>
    <property type="evidence" value="ECO:0007669"/>
    <property type="project" value="TreeGrafter"/>
</dbReference>